<evidence type="ECO:0008006" key="5">
    <source>
        <dbReference type="Google" id="ProtNLM"/>
    </source>
</evidence>
<organism evidence="3 4">
    <name type="scientific">Hydrogenophaga electricum</name>
    <dbReference type="NCBI Taxonomy" id="1230953"/>
    <lineage>
        <taxon>Bacteria</taxon>
        <taxon>Pseudomonadati</taxon>
        <taxon>Pseudomonadota</taxon>
        <taxon>Betaproteobacteria</taxon>
        <taxon>Burkholderiales</taxon>
        <taxon>Comamonadaceae</taxon>
        <taxon>Hydrogenophaga</taxon>
    </lineage>
</organism>
<gene>
    <name evidence="3" type="ORF">GCM10007935_22920</name>
</gene>
<evidence type="ECO:0000313" key="4">
    <source>
        <dbReference type="Proteomes" id="UP001156903"/>
    </source>
</evidence>
<evidence type="ECO:0000256" key="1">
    <source>
        <dbReference type="SAM" id="Coils"/>
    </source>
</evidence>
<keyword evidence="4" id="KW-1185">Reference proteome</keyword>
<keyword evidence="2" id="KW-0812">Transmembrane</keyword>
<keyword evidence="2" id="KW-0472">Membrane</keyword>
<keyword evidence="2" id="KW-1133">Transmembrane helix</keyword>
<evidence type="ECO:0000313" key="3">
    <source>
        <dbReference type="EMBL" id="GLS14859.1"/>
    </source>
</evidence>
<dbReference type="Proteomes" id="UP001156903">
    <property type="component" value="Unassembled WGS sequence"/>
</dbReference>
<sequence>MKPDQFLLVTAQGWWQFANGRVTELQSWPQLQGTALVVVDFADSAIGVQYCKGKAAYAAAQIEKTVRSEGVIDGPVHVFVHRQIGHADSSQTLYTAVPLMLWQEFQAWAARQPDHCLVVPLASMLAERGAGDRPLILRAGQQLHAYGEHEGKMYYASAAAMGSEASDFVVPVRTLATQLRLAGWRGAQGACDWASVRSDALADEQELVQQLGEAGVMQAQLLPHEAFRLDTDRKPVTVLPEWLGKVSVQSLAAPPLLRAAWLSERYVMPLAAMVAVVAVGLGIFAWVAFGMVRDEQQSMQGLQSELETLRARVAKVSGTGVAGMEAPEVVFARQMGFAVIHDPIRMLGTVRRAAGETVRIQRLQLTKANASNPARFRVDGVVADGSPEELSRFLAALRAEGWQAESTAPFDSSVGAFAYYLRAVVPGRNS</sequence>
<feature type="transmembrane region" description="Helical" evidence="2">
    <location>
        <begin position="266"/>
        <end position="289"/>
    </location>
</feature>
<reference evidence="4" key="1">
    <citation type="journal article" date="2019" name="Int. J. Syst. Evol. Microbiol.">
        <title>The Global Catalogue of Microorganisms (GCM) 10K type strain sequencing project: providing services to taxonomists for standard genome sequencing and annotation.</title>
        <authorList>
            <consortium name="The Broad Institute Genomics Platform"/>
            <consortium name="The Broad Institute Genome Sequencing Center for Infectious Disease"/>
            <person name="Wu L."/>
            <person name="Ma J."/>
        </authorList>
    </citation>
    <scope>NUCLEOTIDE SEQUENCE [LARGE SCALE GENOMIC DNA]</scope>
    <source>
        <strain evidence="4">NBRC 109341</strain>
    </source>
</reference>
<name>A0ABQ6C405_9BURK</name>
<accession>A0ABQ6C405</accession>
<dbReference type="RefSeq" id="WP_284307914.1">
    <property type="nucleotide sequence ID" value="NZ_BSPB01000016.1"/>
</dbReference>
<proteinExistence type="predicted"/>
<dbReference type="EMBL" id="BSPB01000016">
    <property type="protein sequence ID" value="GLS14859.1"/>
    <property type="molecule type" value="Genomic_DNA"/>
</dbReference>
<evidence type="ECO:0000256" key="2">
    <source>
        <dbReference type="SAM" id="Phobius"/>
    </source>
</evidence>
<comment type="caution">
    <text evidence="3">The sequence shown here is derived from an EMBL/GenBank/DDBJ whole genome shotgun (WGS) entry which is preliminary data.</text>
</comment>
<feature type="coiled-coil region" evidence="1">
    <location>
        <begin position="292"/>
        <end position="319"/>
    </location>
</feature>
<keyword evidence="1" id="KW-0175">Coiled coil</keyword>
<protein>
    <recommendedName>
        <fullName evidence="5">GspL cytoplasmic actin-ATPase-like domain-containing protein</fullName>
    </recommendedName>
</protein>